<protein>
    <submittedName>
        <fullName evidence="5">Probable ABC transporter arginine-binding protein ArtJ</fullName>
    </submittedName>
</protein>
<proteinExistence type="inferred from homology"/>
<dbReference type="SMART" id="SM00062">
    <property type="entry name" value="PBPb"/>
    <property type="match status" value="1"/>
</dbReference>
<dbReference type="AlphaFoldDB" id="A0A380MY00"/>
<evidence type="ECO:0000313" key="6">
    <source>
        <dbReference type="Proteomes" id="UP000254575"/>
    </source>
</evidence>
<dbReference type="EMBL" id="UHIA01000004">
    <property type="protein sequence ID" value="SUO97460.1"/>
    <property type="molecule type" value="Genomic_DNA"/>
</dbReference>
<evidence type="ECO:0000259" key="4">
    <source>
        <dbReference type="SMART" id="SM00062"/>
    </source>
</evidence>
<evidence type="ECO:0000256" key="1">
    <source>
        <dbReference type="ARBA" id="ARBA00010333"/>
    </source>
</evidence>
<reference evidence="5 6" key="1">
    <citation type="submission" date="2018-06" db="EMBL/GenBank/DDBJ databases">
        <authorList>
            <consortium name="Pathogen Informatics"/>
            <person name="Doyle S."/>
        </authorList>
    </citation>
    <scope>NUCLEOTIDE SEQUENCE [LARGE SCALE GENOMIC DNA]</scope>
    <source>
        <strain evidence="5 6">NCTC10717</strain>
    </source>
</reference>
<feature type="chain" id="PRO_5016904709" evidence="3">
    <location>
        <begin position="24"/>
        <end position="252"/>
    </location>
</feature>
<feature type="signal peptide" evidence="3">
    <location>
        <begin position="1"/>
        <end position="23"/>
    </location>
</feature>
<accession>A0A380MY00</accession>
<evidence type="ECO:0000256" key="2">
    <source>
        <dbReference type="ARBA" id="ARBA00022729"/>
    </source>
</evidence>
<evidence type="ECO:0000256" key="3">
    <source>
        <dbReference type="SAM" id="SignalP"/>
    </source>
</evidence>
<dbReference type="RefSeq" id="WP_172459453.1">
    <property type="nucleotide sequence ID" value="NZ_UHIA01000004.1"/>
</dbReference>
<dbReference type="Proteomes" id="UP000254575">
    <property type="component" value="Unassembled WGS sequence"/>
</dbReference>
<evidence type="ECO:0000313" key="5">
    <source>
        <dbReference type="EMBL" id="SUO97460.1"/>
    </source>
</evidence>
<gene>
    <name evidence="5" type="primary">artJ_2</name>
    <name evidence="5" type="ORF">NCTC10717_01464</name>
</gene>
<dbReference type="SUPFAM" id="SSF53850">
    <property type="entry name" value="Periplasmic binding protein-like II"/>
    <property type="match status" value="1"/>
</dbReference>
<feature type="domain" description="Solute-binding protein family 3/N-terminal" evidence="4">
    <location>
        <begin position="25"/>
        <end position="252"/>
    </location>
</feature>
<sequence>MKKLNTYAVIAITAICFNTSAQAEILKMGVNHNAPPYIYLDGNGHLTGFTIELAEAIGKEAGFNVKVVPLPFASVLAAMENKEIDIIGQMYGSAERAKIYDFINSYNDEFKFIRLKNKVHAKPAAVLSENTKVAVIEGSPQFKELLTMQKQDYPSIVIRDADTNFLAFKELFQEKSEVMFAPISEINSLRNNYQQYEFEILDIPPQYSHIQAISINYATRKGEDDLHQRILKGFEATKASGAYTALLKKYNL</sequence>
<dbReference type="InterPro" id="IPR001638">
    <property type="entry name" value="Solute-binding_3/MltF_N"/>
</dbReference>
<organism evidence="5 6">
    <name type="scientific">Suttonella indologenes</name>
    <dbReference type="NCBI Taxonomy" id="13276"/>
    <lineage>
        <taxon>Bacteria</taxon>
        <taxon>Pseudomonadati</taxon>
        <taxon>Pseudomonadota</taxon>
        <taxon>Gammaproteobacteria</taxon>
        <taxon>Cardiobacteriales</taxon>
        <taxon>Cardiobacteriaceae</taxon>
        <taxon>Suttonella</taxon>
    </lineage>
</organism>
<dbReference type="PANTHER" id="PTHR35936">
    <property type="entry name" value="MEMBRANE-BOUND LYTIC MUREIN TRANSGLYCOSYLASE F"/>
    <property type="match status" value="1"/>
</dbReference>
<keyword evidence="6" id="KW-1185">Reference proteome</keyword>
<dbReference type="Pfam" id="PF00497">
    <property type="entry name" value="SBP_bac_3"/>
    <property type="match status" value="1"/>
</dbReference>
<name>A0A380MY00_9GAMM</name>
<dbReference type="Gene3D" id="3.40.190.10">
    <property type="entry name" value="Periplasmic binding protein-like II"/>
    <property type="match status" value="2"/>
</dbReference>
<comment type="similarity">
    <text evidence="1">Belongs to the bacterial solute-binding protein 3 family.</text>
</comment>
<keyword evidence="2 3" id="KW-0732">Signal</keyword>